<gene>
    <name evidence="9" type="primary">bla</name>
    <name evidence="9" type="ORF">FJQ54_03985</name>
</gene>
<comment type="catalytic activity">
    <reaction evidence="1 6">
        <text>a beta-lactam + H2O = a substituted beta-amino acid</text>
        <dbReference type="Rhea" id="RHEA:20401"/>
        <dbReference type="ChEBI" id="CHEBI:15377"/>
        <dbReference type="ChEBI" id="CHEBI:35627"/>
        <dbReference type="ChEBI" id="CHEBI:140347"/>
        <dbReference type="EC" id="3.5.2.6"/>
    </reaction>
</comment>
<dbReference type="GO" id="GO:0008800">
    <property type="term" value="F:beta-lactamase activity"/>
    <property type="evidence" value="ECO:0007669"/>
    <property type="project" value="UniProtKB-UniRule"/>
</dbReference>
<evidence type="ECO:0000313" key="9">
    <source>
        <dbReference type="EMBL" id="TPE64003.1"/>
    </source>
</evidence>
<dbReference type="Proteomes" id="UP000319897">
    <property type="component" value="Unassembled WGS sequence"/>
</dbReference>
<comment type="caution">
    <text evidence="9">The sequence shown here is derived from an EMBL/GenBank/DDBJ whole genome shotgun (WGS) entry which is preliminary data.</text>
</comment>
<dbReference type="Pfam" id="PF13354">
    <property type="entry name" value="Beta-lactamase2"/>
    <property type="match status" value="1"/>
</dbReference>
<dbReference type="PROSITE" id="PS51318">
    <property type="entry name" value="TAT"/>
    <property type="match status" value="1"/>
</dbReference>
<sequence length="296" mass="31390">MGVAEMANGLTRRSLMAGCGGFALGGMAPANLQALEAQAGGRLGFALLDTGTGKIIGHRMDERFGMCSTFKLPLAGLVLQAAERGELKLDTLLPITQADLVPHAPETGPNVGKAMRIRDLARVAQMTSDNVAANLLIKQLGGPAGVTKRLRALGDKATRLDRMEPEMNRVIGNDPRDTTTPRAMAETVARLLTNDALTPASRKLLGQWMADTQTGMRRLRAATPPGWTAGDKTGTGMTKGMPNRVNDVAIFWPPKGAPLVAAAFYEAPGHFPNSRPQDEAVLVQAMQIALPPSLQP</sequence>
<dbReference type="InterPro" id="IPR023650">
    <property type="entry name" value="Beta-lactam_class-A_AS"/>
</dbReference>
<dbReference type="Gene3D" id="3.40.710.10">
    <property type="entry name" value="DD-peptidase/beta-lactamase superfamily"/>
    <property type="match status" value="1"/>
</dbReference>
<reference evidence="9 10" key="1">
    <citation type="submission" date="2019-06" db="EMBL/GenBank/DDBJ databases">
        <authorList>
            <person name="Lee I."/>
            <person name="Jang G.I."/>
            <person name="Hwang C.Y."/>
        </authorList>
    </citation>
    <scope>NUCLEOTIDE SEQUENCE [LARGE SCALE GENOMIC DNA]</scope>
    <source>
        <strain evidence="9 10">PAMC 28131</strain>
    </source>
</reference>
<feature type="compositionally biased region" description="Low complexity" evidence="7">
    <location>
        <begin position="232"/>
        <end position="241"/>
    </location>
</feature>
<dbReference type="InterPro" id="IPR012338">
    <property type="entry name" value="Beta-lactam/transpept-like"/>
</dbReference>
<proteinExistence type="inferred from homology"/>
<dbReference type="PANTHER" id="PTHR35333:SF3">
    <property type="entry name" value="BETA-LACTAMASE-TYPE TRANSPEPTIDASE FOLD CONTAINING PROTEIN"/>
    <property type="match status" value="1"/>
</dbReference>
<evidence type="ECO:0000256" key="5">
    <source>
        <dbReference type="ARBA" id="ARBA00023251"/>
    </source>
</evidence>
<evidence type="ECO:0000256" key="7">
    <source>
        <dbReference type="SAM" id="MobiDB-lite"/>
    </source>
</evidence>
<dbReference type="PANTHER" id="PTHR35333">
    <property type="entry name" value="BETA-LACTAMASE"/>
    <property type="match status" value="1"/>
</dbReference>
<dbReference type="EMBL" id="VFSU01000011">
    <property type="protein sequence ID" value="TPE64003.1"/>
    <property type="molecule type" value="Genomic_DNA"/>
</dbReference>
<dbReference type="AlphaFoldDB" id="A0A501XUI2"/>
<dbReference type="InterPro" id="IPR000871">
    <property type="entry name" value="Beta-lactam_class-A"/>
</dbReference>
<evidence type="ECO:0000259" key="8">
    <source>
        <dbReference type="Pfam" id="PF13354"/>
    </source>
</evidence>
<dbReference type="NCBIfam" id="NF033103">
    <property type="entry name" value="bla_class_A"/>
    <property type="match status" value="1"/>
</dbReference>
<comment type="similarity">
    <text evidence="2 6">Belongs to the class-A beta-lactamase family.</text>
</comment>
<dbReference type="OrthoDB" id="9784149at2"/>
<dbReference type="EC" id="3.5.2.6" evidence="3 6"/>
<keyword evidence="10" id="KW-1185">Reference proteome</keyword>
<keyword evidence="4 6" id="KW-0378">Hydrolase</keyword>
<dbReference type="PROSITE" id="PS00146">
    <property type="entry name" value="BETA_LACTAMASE_A"/>
    <property type="match status" value="1"/>
</dbReference>
<dbReference type="InterPro" id="IPR045155">
    <property type="entry name" value="Beta-lactam_cat"/>
</dbReference>
<dbReference type="SUPFAM" id="SSF56601">
    <property type="entry name" value="beta-lactamase/transpeptidase-like"/>
    <property type="match status" value="1"/>
</dbReference>
<evidence type="ECO:0000313" key="10">
    <source>
        <dbReference type="Proteomes" id="UP000319897"/>
    </source>
</evidence>
<feature type="domain" description="Beta-lactamase class A catalytic" evidence="8">
    <location>
        <begin position="45"/>
        <end position="264"/>
    </location>
</feature>
<evidence type="ECO:0000256" key="6">
    <source>
        <dbReference type="RuleBase" id="RU361140"/>
    </source>
</evidence>
<dbReference type="GO" id="GO:0046677">
    <property type="term" value="P:response to antibiotic"/>
    <property type="evidence" value="ECO:0007669"/>
    <property type="project" value="UniProtKB-UniRule"/>
</dbReference>
<accession>A0A501XUI2</accession>
<evidence type="ECO:0000256" key="1">
    <source>
        <dbReference type="ARBA" id="ARBA00001526"/>
    </source>
</evidence>
<evidence type="ECO:0000256" key="2">
    <source>
        <dbReference type="ARBA" id="ARBA00009009"/>
    </source>
</evidence>
<evidence type="ECO:0000256" key="3">
    <source>
        <dbReference type="ARBA" id="ARBA00012865"/>
    </source>
</evidence>
<evidence type="ECO:0000256" key="4">
    <source>
        <dbReference type="ARBA" id="ARBA00022801"/>
    </source>
</evidence>
<organism evidence="9 10">
    <name type="scientific">Sandaracinobacter neustonicus</name>
    <dbReference type="NCBI Taxonomy" id="1715348"/>
    <lineage>
        <taxon>Bacteria</taxon>
        <taxon>Pseudomonadati</taxon>
        <taxon>Pseudomonadota</taxon>
        <taxon>Alphaproteobacteria</taxon>
        <taxon>Sphingomonadales</taxon>
        <taxon>Sphingosinicellaceae</taxon>
        <taxon>Sandaracinobacter</taxon>
    </lineage>
</organism>
<dbReference type="GO" id="GO:0030655">
    <property type="term" value="P:beta-lactam antibiotic catabolic process"/>
    <property type="evidence" value="ECO:0007669"/>
    <property type="project" value="InterPro"/>
</dbReference>
<dbReference type="PRINTS" id="PR00118">
    <property type="entry name" value="BLACTAMASEA"/>
</dbReference>
<feature type="region of interest" description="Disordered" evidence="7">
    <location>
        <begin position="222"/>
        <end position="241"/>
    </location>
</feature>
<keyword evidence="5 6" id="KW-0046">Antibiotic resistance</keyword>
<name>A0A501XUI2_9SPHN</name>
<protein>
    <recommendedName>
        <fullName evidence="3 6">Beta-lactamase</fullName>
        <ecNumber evidence="3 6">3.5.2.6</ecNumber>
    </recommendedName>
</protein>
<dbReference type="InterPro" id="IPR006311">
    <property type="entry name" value="TAT_signal"/>
</dbReference>